<keyword evidence="1" id="KW-0732">Signal</keyword>
<dbReference type="EMBL" id="KN817528">
    <property type="protein sequence ID" value="KJA26403.1"/>
    <property type="molecule type" value="Genomic_DNA"/>
</dbReference>
<protein>
    <submittedName>
        <fullName evidence="2">Uncharacterized protein</fullName>
    </submittedName>
</protein>
<keyword evidence="3" id="KW-1185">Reference proteome</keyword>
<gene>
    <name evidence="2" type="ORF">HYPSUDRAFT_319971</name>
</gene>
<evidence type="ECO:0000256" key="1">
    <source>
        <dbReference type="SAM" id="SignalP"/>
    </source>
</evidence>
<feature type="signal peptide" evidence="1">
    <location>
        <begin position="1"/>
        <end position="21"/>
    </location>
</feature>
<dbReference type="AlphaFoldDB" id="A0A0D2MQW9"/>
<evidence type="ECO:0000313" key="3">
    <source>
        <dbReference type="Proteomes" id="UP000054270"/>
    </source>
</evidence>
<organism evidence="2 3">
    <name type="scientific">Hypholoma sublateritium (strain FD-334 SS-4)</name>
    <dbReference type="NCBI Taxonomy" id="945553"/>
    <lineage>
        <taxon>Eukaryota</taxon>
        <taxon>Fungi</taxon>
        <taxon>Dikarya</taxon>
        <taxon>Basidiomycota</taxon>
        <taxon>Agaricomycotina</taxon>
        <taxon>Agaricomycetes</taxon>
        <taxon>Agaricomycetidae</taxon>
        <taxon>Agaricales</taxon>
        <taxon>Agaricineae</taxon>
        <taxon>Strophariaceae</taxon>
        <taxon>Hypholoma</taxon>
    </lineage>
</organism>
<sequence length="187" mass="19662">MRYSLLTSSLFILAAALGASASVVANGPRVIRRIHHLTGSSKTTNLTSAHLHAVELMRRRPTRRSTARLQRRSALVVATVTLPLTADSLTFMNGNTGAALGKLSVSATGLTFDTSGDGSPVTTTSLSGALSVVGRRITVPAMVMHKTNAERPPDLFCVLPIQGEYSNLGLMQYSPTSGLTMGPGLSK</sequence>
<proteinExistence type="predicted"/>
<accession>A0A0D2MQW9</accession>
<name>A0A0D2MQW9_HYPSF</name>
<feature type="chain" id="PRO_5002247445" evidence="1">
    <location>
        <begin position="22"/>
        <end position="187"/>
    </location>
</feature>
<reference evidence="3" key="1">
    <citation type="submission" date="2014-04" db="EMBL/GenBank/DDBJ databases">
        <title>Evolutionary Origins and Diversification of the Mycorrhizal Mutualists.</title>
        <authorList>
            <consortium name="DOE Joint Genome Institute"/>
            <consortium name="Mycorrhizal Genomics Consortium"/>
            <person name="Kohler A."/>
            <person name="Kuo A."/>
            <person name="Nagy L.G."/>
            <person name="Floudas D."/>
            <person name="Copeland A."/>
            <person name="Barry K.W."/>
            <person name="Cichocki N."/>
            <person name="Veneault-Fourrey C."/>
            <person name="LaButti K."/>
            <person name="Lindquist E.A."/>
            <person name="Lipzen A."/>
            <person name="Lundell T."/>
            <person name="Morin E."/>
            <person name="Murat C."/>
            <person name="Riley R."/>
            <person name="Ohm R."/>
            <person name="Sun H."/>
            <person name="Tunlid A."/>
            <person name="Henrissat B."/>
            <person name="Grigoriev I.V."/>
            <person name="Hibbett D.S."/>
            <person name="Martin F."/>
        </authorList>
    </citation>
    <scope>NUCLEOTIDE SEQUENCE [LARGE SCALE GENOMIC DNA]</scope>
    <source>
        <strain evidence="3">FD-334 SS-4</strain>
    </source>
</reference>
<evidence type="ECO:0000313" key="2">
    <source>
        <dbReference type="EMBL" id="KJA26403.1"/>
    </source>
</evidence>
<dbReference type="Proteomes" id="UP000054270">
    <property type="component" value="Unassembled WGS sequence"/>
</dbReference>